<dbReference type="GO" id="GO:0048477">
    <property type="term" value="P:oogenesis"/>
    <property type="evidence" value="ECO:0007669"/>
    <property type="project" value="UniProtKB-KW"/>
</dbReference>
<keyword evidence="3" id="KW-0963">Cytoplasm</keyword>
<feature type="compositionally biased region" description="Low complexity" evidence="12">
    <location>
        <begin position="249"/>
        <end position="266"/>
    </location>
</feature>
<evidence type="ECO:0000313" key="14">
    <source>
        <dbReference type="EMBL" id="KAF5926911.1"/>
    </source>
</evidence>
<evidence type="ECO:0000256" key="2">
    <source>
        <dbReference type="ARBA" id="ARBA00022473"/>
    </source>
</evidence>
<protein>
    <recommendedName>
        <fullName evidence="13">3CxxC-type domain-containing protein</fullName>
    </recommendedName>
</protein>
<evidence type="ECO:0000313" key="15">
    <source>
        <dbReference type="Proteomes" id="UP000551758"/>
    </source>
</evidence>
<dbReference type="GO" id="GO:0006412">
    <property type="term" value="P:translation"/>
    <property type="evidence" value="ECO:0007669"/>
    <property type="project" value="TreeGrafter"/>
</dbReference>
<dbReference type="Pfam" id="PF13695">
    <property type="entry name" value="Zn_ribbon_3CxxC"/>
    <property type="match status" value="1"/>
</dbReference>
<evidence type="ECO:0000256" key="1">
    <source>
        <dbReference type="ARBA" id="ARBA00004331"/>
    </source>
</evidence>
<comment type="caution">
    <text evidence="14">The sequence shown here is derived from an EMBL/GenBank/DDBJ whole genome shotgun (WGS) entry which is preliminary data.</text>
</comment>
<evidence type="ECO:0000256" key="7">
    <source>
        <dbReference type="ARBA" id="ARBA00022833"/>
    </source>
</evidence>
<keyword evidence="9" id="KW-0896">Oogenesis</keyword>
<dbReference type="InterPro" id="IPR027377">
    <property type="entry name" value="ZAR1/RTP1-5-like_Znf-3CxxC"/>
</dbReference>
<evidence type="ECO:0000256" key="3">
    <source>
        <dbReference type="ARBA" id="ARBA00022490"/>
    </source>
</evidence>
<feature type="domain" description="3CxxC-type" evidence="13">
    <location>
        <begin position="305"/>
        <end position="390"/>
    </location>
</feature>
<dbReference type="Proteomes" id="UP000551758">
    <property type="component" value="Unassembled WGS sequence"/>
</dbReference>
<keyword evidence="6" id="KW-0221">Differentiation</keyword>
<accession>A0A7J7FG37</accession>
<evidence type="ECO:0000256" key="12">
    <source>
        <dbReference type="SAM" id="MobiDB-lite"/>
    </source>
</evidence>
<dbReference type="GO" id="GO:0003729">
    <property type="term" value="F:mRNA binding"/>
    <property type="evidence" value="ECO:0007669"/>
    <property type="project" value="UniProtKB-ARBA"/>
</dbReference>
<dbReference type="GO" id="GO:0036464">
    <property type="term" value="C:cytoplasmic ribonucleoprotein granule"/>
    <property type="evidence" value="ECO:0007669"/>
    <property type="project" value="UniProtKB-SubCell"/>
</dbReference>
<evidence type="ECO:0000259" key="13">
    <source>
        <dbReference type="SMART" id="SM01328"/>
    </source>
</evidence>
<feature type="compositionally biased region" description="Low complexity" evidence="12">
    <location>
        <begin position="51"/>
        <end position="65"/>
    </location>
</feature>
<comment type="similarity">
    <text evidence="10">Belongs to the ZAR1 family.</text>
</comment>
<dbReference type="GO" id="GO:0017148">
    <property type="term" value="P:negative regulation of translation"/>
    <property type="evidence" value="ECO:0007669"/>
    <property type="project" value="UniProtKB-ARBA"/>
</dbReference>
<feature type="region of interest" description="Disordered" evidence="12">
    <location>
        <begin position="95"/>
        <end position="171"/>
    </location>
</feature>
<dbReference type="PANTHER" id="PTHR31054:SF6">
    <property type="entry name" value="ZYGOTE ARREST PROTEIN 1"/>
    <property type="match status" value="1"/>
</dbReference>
<evidence type="ECO:0000256" key="4">
    <source>
        <dbReference type="ARBA" id="ARBA00022723"/>
    </source>
</evidence>
<dbReference type="PANTHER" id="PTHR31054">
    <property type="entry name" value="ZYGOTE ARREST PROTEIN 1-LIKE ISOFORM X1"/>
    <property type="match status" value="1"/>
</dbReference>
<feature type="region of interest" description="Disordered" evidence="12">
    <location>
        <begin position="33"/>
        <end position="65"/>
    </location>
</feature>
<evidence type="ECO:0000256" key="5">
    <source>
        <dbReference type="ARBA" id="ARBA00022771"/>
    </source>
</evidence>
<proteinExistence type="inferred from homology"/>
<comment type="subcellular location">
    <subcellularLocation>
        <location evidence="1">Cytoplasm</location>
        <location evidence="1">Cytoplasmic ribonucleoprotein granule</location>
    </subcellularLocation>
</comment>
<comment type="subunit">
    <text evidence="11">Interacts with YBX2.</text>
</comment>
<evidence type="ECO:0000256" key="6">
    <source>
        <dbReference type="ARBA" id="ARBA00022782"/>
    </source>
</evidence>
<keyword evidence="5" id="KW-0863">Zinc-finger</keyword>
<keyword evidence="4" id="KW-0479">Metal-binding</keyword>
<dbReference type="EMBL" id="JACDTQ010000745">
    <property type="protein sequence ID" value="KAF5926911.1"/>
    <property type="molecule type" value="Genomic_DNA"/>
</dbReference>
<keyword evidence="8" id="KW-0694">RNA-binding</keyword>
<dbReference type="InterPro" id="IPR026775">
    <property type="entry name" value="Zar1"/>
</dbReference>
<feature type="compositionally biased region" description="Low complexity" evidence="12">
    <location>
        <begin position="150"/>
        <end position="171"/>
    </location>
</feature>
<dbReference type="GO" id="GO:0008270">
    <property type="term" value="F:zinc ion binding"/>
    <property type="evidence" value="ECO:0007669"/>
    <property type="project" value="UniProtKB-KW"/>
</dbReference>
<keyword evidence="7" id="KW-0862">Zinc</keyword>
<feature type="region of interest" description="Disordered" evidence="12">
    <location>
        <begin position="189"/>
        <end position="294"/>
    </location>
</feature>
<sequence length="463" mass="50467">MAALGDEGLDGYMYPACARYSYPFPYPPAAKGKGTAGGGGWRHRGGGCPPASSSSSSSSVGAASSALPGYGQLTAADYFDSYQRAQLMALLSQVSPGLAPPTRRASGRDVAVQVNPRRDASVQCSLGRRTLPRRARDPGSPAGPGPASPQPARRGPEQGSPPSSGPRPVRFPRTVAVYSPVASRRLTTLLEGAGTAVGERGPPPPRPRGPEEEEVSARKAPQRPQLEEEEDEAQGAGQPSWEEPGNGLGLPPREAPGGEAAPGRAPRSLEQPPPGGRAQDGAGERLSPQSPEPAKERLRFQFLEQKYGYYHCKDCNVRWESAYVWCVQGTNKVYFKQFCRTCQKSYNPYRVEDITCQSCKQTRCSCPVKLRHVDPKRPHRQDLCGRCKGKRLSCDSTFSFKFKRACLVLTVWACHFTFNVVLVWWMSSSHRPKGGKLTLALKRHEETARSLLLVLFYKLNISE</sequence>
<keyword evidence="2" id="KW-0217">Developmental protein</keyword>
<name>A0A7J7FG37_DICBM</name>
<evidence type="ECO:0000256" key="9">
    <source>
        <dbReference type="ARBA" id="ARBA00022943"/>
    </source>
</evidence>
<organism evidence="14 15">
    <name type="scientific">Diceros bicornis minor</name>
    <name type="common">South-central black rhinoceros</name>
    <dbReference type="NCBI Taxonomy" id="77932"/>
    <lineage>
        <taxon>Eukaryota</taxon>
        <taxon>Metazoa</taxon>
        <taxon>Chordata</taxon>
        <taxon>Craniata</taxon>
        <taxon>Vertebrata</taxon>
        <taxon>Euteleostomi</taxon>
        <taxon>Mammalia</taxon>
        <taxon>Eutheria</taxon>
        <taxon>Laurasiatheria</taxon>
        <taxon>Perissodactyla</taxon>
        <taxon>Rhinocerotidae</taxon>
        <taxon>Diceros</taxon>
    </lineage>
</organism>
<dbReference type="SMART" id="SM01328">
    <property type="entry name" value="zf-3CxxC"/>
    <property type="match status" value="1"/>
</dbReference>
<dbReference type="AlphaFoldDB" id="A0A7J7FG37"/>
<keyword evidence="15" id="KW-1185">Reference proteome</keyword>
<gene>
    <name evidence="14" type="ORF">HPG69_001542</name>
</gene>
<reference evidence="14 15" key="1">
    <citation type="journal article" date="2020" name="Mol. Biol. Evol.">
        <title>Interspecific Gene Flow and the Evolution of Specialization in Black and White Rhinoceros.</title>
        <authorList>
            <person name="Moodley Y."/>
            <person name="Westbury M.V."/>
            <person name="Russo I.M."/>
            <person name="Gopalakrishnan S."/>
            <person name="Rakotoarivelo A."/>
            <person name="Olsen R.A."/>
            <person name="Prost S."/>
            <person name="Tunstall T."/>
            <person name="Ryder O.A."/>
            <person name="Dalen L."/>
            <person name="Bruford M.W."/>
        </authorList>
    </citation>
    <scope>NUCLEOTIDE SEQUENCE [LARGE SCALE GENOMIC DNA]</scope>
    <source>
        <strain evidence="14">SBR-YM</strain>
        <tissue evidence="14">Skin</tissue>
    </source>
</reference>
<evidence type="ECO:0000256" key="11">
    <source>
        <dbReference type="ARBA" id="ARBA00034786"/>
    </source>
</evidence>
<evidence type="ECO:0000256" key="8">
    <source>
        <dbReference type="ARBA" id="ARBA00022884"/>
    </source>
</evidence>
<evidence type="ECO:0000256" key="10">
    <source>
        <dbReference type="ARBA" id="ARBA00034699"/>
    </source>
</evidence>